<dbReference type="Gene3D" id="3.40.50.2300">
    <property type="match status" value="1"/>
</dbReference>
<sequence length="132" mass="13974">MGQQKQILVVEDEFLIAIHVADIMADLGFGVIGPAGNIQQALALIDEGRLDGAILDVNLSGQLVFPVASALAARNVPFILTSGYDVAGLPAEWRDRPVLRKPVAERDLARLAQSVFLAETGELMKVAGVGQA</sequence>
<dbReference type="EMBL" id="CP025612">
    <property type="protein sequence ID" value="AUN32502.1"/>
    <property type="molecule type" value="Genomic_DNA"/>
</dbReference>
<dbReference type="KEGG" id="ncb:C0V82_19270"/>
<protein>
    <submittedName>
        <fullName evidence="1">Response regulator</fullName>
    </submittedName>
</protein>
<dbReference type="OrthoDB" id="582170at2"/>
<dbReference type="RefSeq" id="WP_102114037.1">
    <property type="nucleotide sequence ID" value="NZ_BMGN01000007.1"/>
</dbReference>
<organism evidence="1 2">
    <name type="scientific">Niveispirillum cyanobacteriorum</name>
    <dbReference type="NCBI Taxonomy" id="1612173"/>
    <lineage>
        <taxon>Bacteria</taxon>
        <taxon>Pseudomonadati</taxon>
        <taxon>Pseudomonadota</taxon>
        <taxon>Alphaproteobacteria</taxon>
        <taxon>Rhodospirillales</taxon>
        <taxon>Azospirillaceae</taxon>
        <taxon>Niveispirillum</taxon>
    </lineage>
</organism>
<dbReference type="SUPFAM" id="SSF52172">
    <property type="entry name" value="CheY-like"/>
    <property type="match status" value="1"/>
</dbReference>
<gene>
    <name evidence="1" type="ORF">C0V82_19270</name>
</gene>
<reference evidence="1 2" key="1">
    <citation type="submission" date="2017-12" db="EMBL/GenBank/DDBJ databases">
        <title>Genomes of bacteria within cyanobacterial aggregates.</title>
        <authorList>
            <person name="Cai H."/>
        </authorList>
    </citation>
    <scope>NUCLEOTIDE SEQUENCE [LARGE SCALE GENOMIC DNA]</scope>
    <source>
        <strain evidence="1 2">TH16</strain>
    </source>
</reference>
<accession>A0A2K9NHC8</accession>
<keyword evidence="2" id="KW-1185">Reference proteome</keyword>
<dbReference type="SMART" id="SM00448">
    <property type="entry name" value="REC"/>
    <property type="match status" value="1"/>
</dbReference>
<dbReference type="InterPro" id="IPR011006">
    <property type="entry name" value="CheY-like_superfamily"/>
</dbReference>
<evidence type="ECO:0000313" key="1">
    <source>
        <dbReference type="EMBL" id="AUN32502.1"/>
    </source>
</evidence>
<evidence type="ECO:0000313" key="2">
    <source>
        <dbReference type="Proteomes" id="UP000234752"/>
    </source>
</evidence>
<proteinExistence type="predicted"/>
<dbReference type="GO" id="GO:0000160">
    <property type="term" value="P:phosphorelay signal transduction system"/>
    <property type="evidence" value="ECO:0007669"/>
    <property type="project" value="InterPro"/>
</dbReference>
<dbReference type="InterPro" id="IPR001789">
    <property type="entry name" value="Sig_transdc_resp-reg_receiver"/>
</dbReference>
<dbReference type="PROSITE" id="PS50110">
    <property type="entry name" value="RESPONSE_REGULATORY"/>
    <property type="match status" value="1"/>
</dbReference>
<name>A0A2K9NHC8_9PROT</name>
<dbReference type="Proteomes" id="UP000234752">
    <property type="component" value="Chromosome eg_2"/>
</dbReference>
<dbReference type="AlphaFoldDB" id="A0A2K9NHC8"/>